<evidence type="ECO:0000313" key="1">
    <source>
        <dbReference type="EMBL" id="KAK7372251.1"/>
    </source>
</evidence>
<protein>
    <submittedName>
        <fullName evidence="1">Uncharacterized protein</fullName>
    </submittedName>
</protein>
<reference evidence="1 2" key="1">
    <citation type="submission" date="2024-01" db="EMBL/GenBank/DDBJ databases">
        <title>The genomes of 5 underutilized Papilionoideae crops provide insights into root nodulation and disease resistanc.</title>
        <authorList>
            <person name="Jiang F."/>
        </authorList>
    </citation>
    <scope>NUCLEOTIDE SEQUENCE [LARGE SCALE GENOMIC DNA]</scope>
    <source>
        <strain evidence="1">JINMINGXINNONG_FW02</strain>
        <tissue evidence="1">Leaves</tissue>
    </source>
</reference>
<accession>A0AAN9NGK8</accession>
<proteinExistence type="predicted"/>
<dbReference type="Proteomes" id="UP001374584">
    <property type="component" value="Unassembled WGS sequence"/>
</dbReference>
<keyword evidence="2" id="KW-1185">Reference proteome</keyword>
<comment type="caution">
    <text evidence="1">The sequence shown here is derived from an EMBL/GenBank/DDBJ whole genome shotgun (WGS) entry which is preliminary data.</text>
</comment>
<organism evidence="1 2">
    <name type="scientific">Phaseolus coccineus</name>
    <name type="common">Scarlet runner bean</name>
    <name type="synonym">Phaseolus multiflorus</name>
    <dbReference type="NCBI Taxonomy" id="3886"/>
    <lineage>
        <taxon>Eukaryota</taxon>
        <taxon>Viridiplantae</taxon>
        <taxon>Streptophyta</taxon>
        <taxon>Embryophyta</taxon>
        <taxon>Tracheophyta</taxon>
        <taxon>Spermatophyta</taxon>
        <taxon>Magnoliopsida</taxon>
        <taxon>eudicotyledons</taxon>
        <taxon>Gunneridae</taxon>
        <taxon>Pentapetalae</taxon>
        <taxon>rosids</taxon>
        <taxon>fabids</taxon>
        <taxon>Fabales</taxon>
        <taxon>Fabaceae</taxon>
        <taxon>Papilionoideae</taxon>
        <taxon>50 kb inversion clade</taxon>
        <taxon>NPAAA clade</taxon>
        <taxon>indigoferoid/millettioid clade</taxon>
        <taxon>Phaseoleae</taxon>
        <taxon>Phaseolus</taxon>
    </lineage>
</organism>
<evidence type="ECO:0000313" key="2">
    <source>
        <dbReference type="Proteomes" id="UP001374584"/>
    </source>
</evidence>
<name>A0AAN9NGK8_PHACN</name>
<gene>
    <name evidence="1" type="ORF">VNO80_05626</name>
</gene>
<sequence length="94" mass="10954">MSFLLTAASNNSKEDLQFLAEAEAAIAEARKQQHLELWEIMDEKTSAEIAKLRKQQHLKFWEILDGRTASPTITNDVHTESMRRQNWGMLRLRE</sequence>
<dbReference type="AlphaFoldDB" id="A0AAN9NGK8"/>
<dbReference type="EMBL" id="JAYMYR010000003">
    <property type="protein sequence ID" value="KAK7372251.1"/>
    <property type="molecule type" value="Genomic_DNA"/>
</dbReference>